<evidence type="ECO:0000313" key="2">
    <source>
        <dbReference type="EMBL" id="CAE7778109.1"/>
    </source>
</evidence>
<feature type="region of interest" description="Disordered" evidence="1">
    <location>
        <begin position="278"/>
        <end position="318"/>
    </location>
</feature>
<protein>
    <submittedName>
        <fullName evidence="2">Uncharacterized protein</fullName>
    </submittedName>
</protein>
<feature type="compositionally biased region" description="Basic and acidic residues" evidence="1">
    <location>
        <begin position="924"/>
        <end position="934"/>
    </location>
</feature>
<feature type="compositionally biased region" description="Basic and acidic residues" evidence="1">
    <location>
        <begin position="384"/>
        <end position="415"/>
    </location>
</feature>
<gene>
    <name evidence="2" type="ORF">SNEC2469_LOCUS22786</name>
</gene>
<feature type="region of interest" description="Disordered" evidence="1">
    <location>
        <begin position="430"/>
        <end position="487"/>
    </location>
</feature>
<organism evidence="2 3">
    <name type="scientific">Symbiodinium necroappetens</name>
    <dbReference type="NCBI Taxonomy" id="1628268"/>
    <lineage>
        <taxon>Eukaryota</taxon>
        <taxon>Sar</taxon>
        <taxon>Alveolata</taxon>
        <taxon>Dinophyceae</taxon>
        <taxon>Suessiales</taxon>
        <taxon>Symbiodiniaceae</taxon>
        <taxon>Symbiodinium</taxon>
    </lineage>
</organism>
<feature type="region of interest" description="Disordered" evidence="1">
    <location>
        <begin position="607"/>
        <end position="673"/>
    </location>
</feature>
<dbReference type="OrthoDB" id="438162at2759"/>
<feature type="compositionally biased region" description="Low complexity" evidence="1">
    <location>
        <begin position="448"/>
        <end position="460"/>
    </location>
</feature>
<dbReference type="Proteomes" id="UP000601435">
    <property type="component" value="Unassembled WGS sequence"/>
</dbReference>
<evidence type="ECO:0000256" key="1">
    <source>
        <dbReference type="SAM" id="MobiDB-lite"/>
    </source>
</evidence>
<feature type="compositionally biased region" description="Low complexity" evidence="1">
    <location>
        <begin position="655"/>
        <end position="665"/>
    </location>
</feature>
<evidence type="ECO:0000313" key="3">
    <source>
        <dbReference type="Proteomes" id="UP000601435"/>
    </source>
</evidence>
<sequence length="1025" mass="114822">MVEDEPVARTPKYASFSPSKKAEDETKVGTVDVSYVDPLSQKVSSKEVYVDPETWSMRANTMRFLISADLVNLVTESQMVRRKRFRKAKKVMEETRLAFLVDLWKLRGLVGRVHRAVEVEEELVAAALDEPCPVRFFVPEMYFDDHTLDCITKAGAGFSGYLLEEIRILQERLDLLGGKNWRNLLAYALKYMKTTEIGEIVVDAFPDVSTRRTVENAITRGLWDQIEELQPVVDDLEAEMVQMRLLEDCDARVEAVQEDIARKLAAISSFNERHVTAVTRLQEPDPVIPPDSASEIEEEEDEESESDPDDESATSSVADAWDEEEEIRKFIAAQGQPPSKAELKKLRKSVAQDTKIAKLKSQKESRQQDMEGQKRARVKSLLAKWEKSANEAQEEVKELDLPLQRAEHKTNQEIDEEVLKEAEAAKAMEAEAETLAQEASAATEKAQELTAQVEEQTAAAEQEKAEVTELVQEKASLPPPDPRSGLLRRLGEEQVELMKQTKVYKEKVLQIKGRLRLLKMELRELYRMLGWAWEDSDSDDDGEEKPYWLRKRLAKKTATEKRPFNEHHFLNQEDKVMDRRIKRMASQRKLKDTNTIMSQLQAARRTCKAKDLKRTQSMGDSLTESSVLPFKVPEQKRSLEHRASEEAPEERDGQRSAPRASAASGSQGGSGARQLRQLREILESQLRTCAECFRALLGEGSSEGLAELRPRLDRLLELQLGLGKDELNEDQSEYAEQLCRAEDSFAALQGLIGEAVGYGSSELRQSLDVGELRRRLSDIRASQRQLQHELRKLAQPRRSVSTPFETEFLLSSSRMSSHSMLSMNEAPPSQDGDASLGFKEPGVGGNGKLQDLRRKTGRSGTRQGRPEAVDFGFRPDGAGEESVESWSLFKVSKAAGDAGGATVGDPSATGSLSGTRPGRVIRPPGDRNRAQESKMSRLQNVALYCDFSDYMSQLQQSATEMWHSASSPELGKKGPSLPDLVKTKAPEELSLAVASSTGKGRWKFSNCYGGRKKAPPDAAWTTSGW</sequence>
<feature type="compositionally biased region" description="Polar residues" evidence="1">
    <location>
        <begin position="615"/>
        <end position="626"/>
    </location>
</feature>
<feature type="region of interest" description="Disordered" evidence="1">
    <location>
        <begin position="332"/>
        <end position="415"/>
    </location>
</feature>
<feature type="region of interest" description="Disordered" evidence="1">
    <location>
        <begin position="897"/>
        <end position="934"/>
    </location>
</feature>
<feature type="compositionally biased region" description="Basic and acidic residues" evidence="1">
    <location>
        <begin position="633"/>
        <end position="654"/>
    </location>
</feature>
<reference evidence="2" key="1">
    <citation type="submission" date="2021-02" db="EMBL/GenBank/DDBJ databases">
        <authorList>
            <person name="Dougan E. K."/>
            <person name="Rhodes N."/>
            <person name="Thang M."/>
            <person name="Chan C."/>
        </authorList>
    </citation>
    <scope>NUCLEOTIDE SEQUENCE</scope>
</reference>
<dbReference type="EMBL" id="CAJNJA010041808">
    <property type="protein sequence ID" value="CAE7778109.1"/>
    <property type="molecule type" value="Genomic_DNA"/>
</dbReference>
<feature type="compositionally biased region" description="Basic and acidic residues" evidence="1">
    <location>
        <begin position="361"/>
        <end position="374"/>
    </location>
</feature>
<feature type="region of interest" description="Disordered" evidence="1">
    <location>
        <begin position="819"/>
        <end position="876"/>
    </location>
</feature>
<comment type="caution">
    <text evidence="2">The sequence shown here is derived from an EMBL/GenBank/DDBJ whole genome shotgun (WGS) entry which is preliminary data.</text>
</comment>
<dbReference type="AlphaFoldDB" id="A0A812YI13"/>
<feature type="region of interest" description="Disordered" evidence="1">
    <location>
        <begin position="1"/>
        <end position="22"/>
    </location>
</feature>
<feature type="compositionally biased region" description="Acidic residues" evidence="1">
    <location>
        <begin position="294"/>
        <end position="312"/>
    </location>
</feature>
<keyword evidence="3" id="KW-1185">Reference proteome</keyword>
<proteinExistence type="predicted"/>
<accession>A0A812YI13</accession>
<name>A0A812YI13_9DINO</name>